<dbReference type="EMBL" id="CP025741">
    <property type="protein sequence ID" value="AYA46431.1"/>
    <property type="molecule type" value="Genomic_DNA"/>
</dbReference>
<dbReference type="CDD" id="cd06173">
    <property type="entry name" value="MFS_MefA_like"/>
    <property type="match status" value="1"/>
</dbReference>
<proteinExistence type="predicted"/>
<dbReference type="SUPFAM" id="SSF69593">
    <property type="entry name" value="Glycerol-3-phosphate (1)-acyltransferase"/>
    <property type="match status" value="1"/>
</dbReference>
<evidence type="ECO:0000313" key="13">
    <source>
        <dbReference type="EMBL" id="CUV40166.1"/>
    </source>
</evidence>
<dbReference type="Proteomes" id="UP000262427">
    <property type="component" value="Chromosome CM"/>
</dbReference>
<evidence type="ECO:0000256" key="5">
    <source>
        <dbReference type="ARBA" id="ARBA00022989"/>
    </source>
</evidence>
<feature type="transmembrane region" description="Helical" evidence="7">
    <location>
        <begin position="270"/>
        <end position="289"/>
    </location>
</feature>
<dbReference type="CDD" id="cd07989">
    <property type="entry name" value="LPLAT_AGPAT-like"/>
    <property type="match status" value="1"/>
</dbReference>
<dbReference type="GO" id="GO:0005886">
    <property type="term" value="C:plasma membrane"/>
    <property type="evidence" value="ECO:0007669"/>
    <property type="project" value="UniProtKB-SubCell"/>
</dbReference>
<keyword evidence="2" id="KW-0813">Transport</keyword>
<gene>
    <name evidence="15" type="ORF">RD1301_v1_2400002</name>
    <name evidence="9" type="ORF">RSP824_07980</name>
    <name evidence="10" type="ORF">RUN1744_v1_400014</name>
    <name evidence="11" type="ORF">RUN1985_v1_80020</name>
    <name evidence="12" type="ORF">TD1301_v1_1470012</name>
    <name evidence="13" type="ORF">TF3108_v1_420017</name>
    <name evidence="14" type="ORF">TO10_v1_1210009</name>
</gene>
<dbReference type="EMBL" id="LN899822">
    <property type="protein sequence ID" value="CUV62548.1"/>
    <property type="molecule type" value="Genomic_DNA"/>
</dbReference>
<dbReference type="EMBL" id="LN899825">
    <property type="protein sequence ID" value="CUV35490.1"/>
    <property type="molecule type" value="Genomic_DNA"/>
</dbReference>
<keyword evidence="4 7" id="KW-0812">Transmembrane</keyword>
<evidence type="ECO:0000313" key="14">
    <source>
        <dbReference type="EMBL" id="CUV47889.1"/>
    </source>
</evidence>
<reference evidence="16" key="3">
    <citation type="submission" date="2018-01" db="EMBL/GenBank/DDBJ databases">
        <title>Raltonia solanacearum P824 infects blueberry.</title>
        <authorList>
            <person name="Bocsanczy A.M."/>
            <person name="Norman D.J."/>
        </authorList>
    </citation>
    <scope>NUCLEOTIDE SEQUENCE [LARGE SCALE GENOMIC DNA]</scope>
    <source>
        <strain evidence="16">P824</strain>
    </source>
</reference>
<evidence type="ECO:0000256" key="1">
    <source>
        <dbReference type="ARBA" id="ARBA00004651"/>
    </source>
</evidence>
<keyword evidence="11" id="KW-0012">Acyltransferase</keyword>
<dbReference type="EMBL" id="LN899827">
    <property type="protein sequence ID" value="CUV47889.1"/>
    <property type="molecule type" value="Genomic_DNA"/>
</dbReference>
<reference evidence="11" key="1">
    <citation type="submission" date="2015-10" db="EMBL/GenBank/DDBJ databases">
        <authorList>
            <person name="Gilbert D.G."/>
        </authorList>
    </citation>
    <scope>NUCLEOTIDE SEQUENCE</scope>
    <source>
        <strain evidence="11">Phyl III-seqv23</strain>
    </source>
</reference>
<feature type="transmembrane region" description="Helical" evidence="7">
    <location>
        <begin position="112"/>
        <end position="132"/>
    </location>
</feature>
<keyword evidence="6 7" id="KW-0472">Membrane</keyword>
<organism evidence="11">
    <name type="scientific">Ralstonia solanacearum</name>
    <name type="common">Pseudomonas solanacearum</name>
    <dbReference type="NCBI Taxonomy" id="305"/>
    <lineage>
        <taxon>Bacteria</taxon>
        <taxon>Pseudomonadati</taxon>
        <taxon>Pseudomonadota</taxon>
        <taxon>Betaproteobacteria</taxon>
        <taxon>Burkholderiales</taxon>
        <taxon>Burkholderiaceae</taxon>
        <taxon>Ralstonia</taxon>
        <taxon>Ralstonia solanacearum species complex</taxon>
    </lineage>
</organism>
<keyword evidence="11" id="KW-0808">Transferase</keyword>
<sequence length="635" mass="69315">MSQSSQFSLLKQRRFAPFFWTQFLGAMNDNVFKVAFSSLVTYHAALFGNADPASAAFLISAIFIAPFVLLSATSGQIADRMDKARLIRLVKTLEIAIMAIGCAGFALRRVELLYLCTFLMGVHSTLFGPVKYAYLPQHLQPSELVGGNGLVEMGTFVAILLGTIGGGELANLTRNGELVGPALTGIACLAIAVGGWLTARGVPVSPASQPDLRINWNPVSETWRNLKLASNQRAVFLSLLGISWLWFVGATFLTSFFAFARNVLGGDQNVVTLLLAVFSIGIGLGSVLCEKLSGRMVEVGLVPFGSIGMTVFAVDLYFASHAEALVAHDALTGVAGFLQNHRHWRVLADLFLLAMFGGFYSVPLYALIQSRCEPTHRARIIAANNILNALFMIASAVLAMVLTRAGFTIPQLFLVTGILNAVVAIYIYTLLPEFLIRFVMWLLIHTVYRVKVEGDERIPDEGPCLLVCNHVSFVDAVVVGAFVRRPVRFVMDHRIFRVPLLSWFFRTIKAIPIAPAHEDEALLKRAYDAIAAALAEGEVVCIFPEGKITATGEMNPFKDGVRRIVERTPVPVVPMALRGLWGSFFSRKDGAAMTRPFRRGFLNRLELCIGTPVAPQAVSPEGLQAAVLALRGERR</sequence>
<evidence type="ECO:0000259" key="8">
    <source>
        <dbReference type="SMART" id="SM00563"/>
    </source>
</evidence>
<dbReference type="InterPro" id="IPR002123">
    <property type="entry name" value="Plipid/glycerol_acylTrfase"/>
</dbReference>
<evidence type="ECO:0000256" key="7">
    <source>
        <dbReference type="SAM" id="Phobius"/>
    </source>
</evidence>
<protein>
    <submittedName>
        <fullName evidence="9">Lysophospholipid transporter LplT</fullName>
    </submittedName>
    <submittedName>
        <fullName evidence="11">Putative phospholipid/glycerol acyltransferase transmembrane protein</fullName>
    </submittedName>
</protein>
<feature type="transmembrane region" description="Helical" evidence="7">
    <location>
        <begin position="409"/>
        <end position="431"/>
    </location>
</feature>
<dbReference type="SUPFAM" id="SSF103473">
    <property type="entry name" value="MFS general substrate transporter"/>
    <property type="match status" value="1"/>
</dbReference>
<evidence type="ECO:0000313" key="15">
    <source>
        <dbReference type="EMBL" id="CUV62548.1"/>
    </source>
</evidence>
<dbReference type="EMBL" id="LN899826">
    <property type="protein sequence ID" value="CUV40166.1"/>
    <property type="molecule type" value="Genomic_DNA"/>
</dbReference>
<dbReference type="PANTHER" id="PTHR43266">
    <property type="entry name" value="MACROLIDE-EFFLUX PROTEIN"/>
    <property type="match status" value="1"/>
</dbReference>
<keyword evidence="5 7" id="KW-1133">Transmembrane helix</keyword>
<dbReference type="Pfam" id="PF01553">
    <property type="entry name" value="Acyltransferase"/>
    <property type="match status" value="1"/>
</dbReference>
<dbReference type="GO" id="GO:0022857">
    <property type="term" value="F:transmembrane transporter activity"/>
    <property type="evidence" value="ECO:0007669"/>
    <property type="project" value="InterPro"/>
</dbReference>
<feature type="transmembrane region" description="Helical" evidence="7">
    <location>
        <begin position="380"/>
        <end position="403"/>
    </location>
</feature>
<evidence type="ECO:0000313" key="16">
    <source>
        <dbReference type="Proteomes" id="UP000262427"/>
    </source>
</evidence>
<name>A0A0K1ZKA9_RALSL</name>
<comment type="subcellular location">
    <subcellularLocation>
        <location evidence="1">Cell membrane</location>
        <topology evidence="1">Multi-pass membrane protein</topology>
    </subcellularLocation>
</comment>
<dbReference type="EMBL" id="LN899823">
    <property type="protein sequence ID" value="CUV23414.1"/>
    <property type="molecule type" value="Genomic_DNA"/>
</dbReference>
<evidence type="ECO:0000256" key="6">
    <source>
        <dbReference type="ARBA" id="ARBA00023136"/>
    </source>
</evidence>
<evidence type="ECO:0000313" key="12">
    <source>
        <dbReference type="EMBL" id="CUV35490.1"/>
    </source>
</evidence>
<feature type="transmembrane region" description="Helical" evidence="7">
    <location>
        <begin position="234"/>
        <end position="258"/>
    </location>
</feature>
<evidence type="ECO:0000313" key="10">
    <source>
        <dbReference type="EMBL" id="CUV23414.1"/>
    </source>
</evidence>
<dbReference type="InterPro" id="IPR011701">
    <property type="entry name" value="MFS"/>
</dbReference>
<dbReference type="AlphaFoldDB" id="A0A0K1ZKA9"/>
<dbReference type="GO" id="GO:0016746">
    <property type="term" value="F:acyltransferase activity"/>
    <property type="evidence" value="ECO:0007669"/>
    <property type="project" value="UniProtKB-KW"/>
</dbReference>
<reference evidence="9" key="2">
    <citation type="submission" date="2018-01" db="EMBL/GenBank/DDBJ databases">
        <title>Ralstonia pseudosolanacearum P824 infects blueberry.</title>
        <authorList>
            <person name="Bocsanczy A.M."/>
            <person name="Norman D.J."/>
        </authorList>
    </citation>
    <scope>NUCLEOTIDE SEQUENCE</scope>
    <source>
        <strain evidence="9">P824</strain>
    </source>
</reference>
<dbReference type="InterPro" id="IPR036259">
    <property type="entry name" value="MFS_trans_sf"/>
</dbReference>
<dbReference type="EMBL" id="LN899824">
    <property type="protein sequence ID" value="CUV27525.1"/>
    <property type="molecule type" value="Genomic_DNA"/>
</dbReference>
<accession>A0A0K1ZKA9</accession>
<dbReference type="SMART" id="SM00563">
    <property type="entry name" value="PlsC"/>
    <property type="match status" value="1"/>
</dbReference>
<evidence type="ECO:0000256" key="2">
    <source>
        <dbReference type="ARBA" id="ARBA00022448"/>
    </source>
</evidence>
<evidence type="ECO:0000256" key="4">
    <source>
        <dbReference type="ARBA" id="ARBA00022692"/>
    </source>
</evidence>
<dbReference type="PATRIC" id="fig|305.108.peg.1375"/>
<feature type="transmembrane region" description="Helical" evidence="7">
    <location>
        <begin position="55"/>
        <end position="74"/>
    </location>
</feature>
<dbReference type="PANTHER" id="PTHR43266:SF2">
    <property type="entry name" value="MAJOR FACILITATOR SUPERFAMILY (MFS) PROFILE DOMAIN-CONTAINING PROTEIN"/>
    <property type="match status" value="1"/>
</dbReference>
<dbReference type="Gene3D" id="1.20.1250.20">
    <property type="entry name" value="MFS general substrate transporter like domains"/>
    <property type="match status" value="1"/>
</dbReference>
<keyword evidence="3" id="KW-1003">Cell membrane</keyword>
<feature type="transmembrane region" description="Helical" evidence="7">
    <location>
        <begin position="350"/>
        <end position="368"/>
    </location>
</feature>
<feature type="transmembrane region" description="Helical" evidence="7">
    <location>
        <begin position="301"/>
        <end position="319"/>
    </location>
</feature>
<feature type="domain" description="Phospholipid/glycerol acyltransferase" evidence="8">
    <location>
        <begin position="464"/>
        <end position="580"/>
    </location>
</feature>
<feature type="transmembrane region" description="Helical" evidence="7">
    <location>
        <begin position="144"/>
        <end position="166"/>
    </location>
</feature>
<dbReference type="Pfam" id="PF07690">
    <property type="entry name" value="MFS_1"/>
    <property type="match status" value="1"/>
</dbReference>
<evidence type="ECO:0000313" key="9">
    <source>
        <dbReference type="EMBL" id="AYA46431.1"/>
    </source>
</evidence>
<evidence type="ECO:0000256" key="3">
    <source>
        <dbReference type="ARBA" id="ARBA00022475"/>
    </source>
</evidence>
<feature type="transmembrane region" description="Helical" evidence="7">
    <location>
        <begin position="178"/>
        <end position="199"/>
    </location>
</feature>
<evidence type="ECO:0000313" key="11">
    <source>
        <dbReference type="EMBL" id="CUV27525.1"/>
    </source>
</evidence>
<feature type="transmembrane region" description="Helical" evidence="7">
    <location>
        <begin position="86"/>
        <end position="106"/>
    </location>
</feature>